<gene>
    <name evidence="2" type="ordered locus">Metin_0877</name>
</gene>
<dbReference type="Proteomes" id="UP000002061">
    <property type="component" value="Chromosome"/>
</dbReference>
<protein>
    <submittedName>
        <fullName evidence="2">Uncharacterized protein</fullName>
    </submittedName>
</protein>
<keyword evidence="3" id="KW-1185">Reference proteome</keyword>
<proteinExistence type="predicted"/>
<evidence type="ECO:0000313" key="3">
    <source>
        <dbReference type="Proteomes" id="UP000002061"/>
    </source>
</evidence>
<keyword evidence="1" id="KW-0472">Membrane</keyword>
<reference evidence="2" key="1">
    <citation type="submission" date="2010-04" db="EMBL/GenBank/DDBJ databases">
        <title>Complete sequence of Methanocaldococcus infernus ME.</title>
        <authorList>
            <consortium name="US DOE Joint Genome Institute"/>
            <person name="Lucas S."/>
            <person name="Copeland A."/>
            <person name="Lapidus A."/>
            <person name="Cheng J.-F."/>
            <person name="Bruce D."/>
            <person name="Goodwin L."/>
            <person name="Pitluck S."/>
            <person name="Munk A.C."/>
            <person name="Detter J.C."/>
            <person name="Han C."/>
            <person name="Tapia R."/>
            <person name="Land M."/>
            <person name="Hauser L."/>
            <person name="Kyrpides N."/>
            <person name="Mikhailova N."/>
            <person name="Sieprawska-Lupa M."/>
            <person name="Whitman W.B."/>
            <person name="Woyke T."/>
        </authorList>
    </citation>
    <scope>NUCLEOTIDE SEQUENCE [LARGE SCALE GENOMIC DNA]</scope>
    <source>
        <strain evidence="2">ME</strain>
    </source>
</reference>
<dbReference type="STRING" id="573063.Metin_0877"/>
<organism evidence="2 3">
    <name type="scientific">Methanocaldococcus infernus (strain DSM 11812 / JCM 15783 / ME)</name>
    <dbReference type="NCBI Taxonomy" id="573063"/>
    <lineage>
        <taxon>Archaea</taxon>
        <taxon>Methanobacteriati</taxon>
        <taxon>Methanobacteriota</taxon>
        <taxon>Methanomada group</taxon>
        <taxon>Methanococci</taxon>
        <taxon>Methanococcales</taxon>
        <taxon>Methanocaldococcaceae</taxon>
        <taxon>Methanocaldococcus</taxon>
    </lineage>
</organism>
<keyword evidence="1" id="KW-1133">Transmembrane helix</keyword>
<dbReference type="HOGENOM" id="CLU_135436_0_0_2"/>
<dbReference type="AlphaFoldDB" id="D5VSI8"/>
<dbReference type="KEGG" id="mif:Metin_0877"/>
<feature type="transmembrane region" description="Helical" evidence="1">
    <location>
        <begin position="132"/>
        <end position="151"/>
    </location>
</feature>
<accession>D5VSI8</accession>
<evidence type="ECO:0000256" key="1">
    <source>
        <dbReference type="SAM" id="Phobius"/>
    </source>
</evidence>
<name>D5VSI8_METIM</name>
<dbReference type="eggNOG" id="arCOG05067">
    <property type="taxonomic scope" value="Archaea"/>
</dbReference>
<dbReference type="EMBL" id="CP002009">
    <property type="protein sequence ID" value="ADG13541.1"/>
    <property type="molecule type" value="Genomic_DNA"/>
</dbReference>
<keyword evidence="1" id="KW-0812">Transmembrane</keyword>
<sequence length="153" mass="17162">MIKKLLFLLFLLLFLPYGSSLSIGDLKIDNESLEASKTFTIEKSENLEYFISFQHYGTRTKDITYGVYLNGELIYSIKPVHIKNKPYPVVKINVSKLLKNGSNTITLKLEKGDIKGGYYKLNDISLEVKASAPIPILAIALVSLVVPLLVVRQ</sequence>
<evidence type="ECO:0000313" key="2">
    <source>
        <dbReference type="EMBL" id="ADG13541.1"/>
    </source>
</evidence>